<gene>
    <name evidence="2" type="ORF">SAMN04515672_1174</name>
</gene>
<feature type="region of interest" description="Disordered" evidence="1">
    <location>
        <begin position="1"/>
        <end position="31"/>
    </location>
</feature>
<organism evidence="2 3">
    <name type="scientific">Natronorubrum texcoconense</name>
    <dbReference type="NCBI Taxonomy" id="1095776"/>
    <lineage>
        <taxon>Archaea</taxon>
        <taxon>Methanobacteriati</taxon>
        <taxon>Methanobacteriota</taxon>
        <taxon>Stenosarchaea group</taxon>
        <taxon>Halobacteria</taxon>
        <taxon>Halobacteriales</taxon>
        <taxon>Natrialbaceae</taxon>
        <taxon>Natronorubrum</taxon>
    </lineage>
</organism>
<protein>
    <submittedName>
        <fullName evidence="2">Uncharacterized protein</fullName>
    </submittedName>
</protein>
<dbReference type="AlphaFoldDB" id="A0A1G8V712"/>
<name>A0A1G8V712_9EURY</name>
<evidence type="ECO:0000313" key="2">
    <source>
        <dbReference type="EMBL" id="SDJ61125.1"/>
    </source>
</evidence>
<sequence length="68" mass="7514">MDQEPSTARGDGDGGRTTRSPESSFADSILDGERKTVTVLETPEEDATFDELDLSIYRSFARQSLRDS</sequence>
<dbReference type="RefSeq" id="WP_090303614.1">
    <property type="nucleotide sequence ID" value="NZ_FNFE01000001.1"/>
</dbReference>
<keyword evidence="3" id="KW-1185">Reference proteome</keyword>
<proteinExistence type="predicted"/>
<dbReference type="Proteomes" id="UP000198882">
    <property type="component" value="Unassembled WGS sequence"/>
</dbReference>
<evidence type="ECO:0000313" key="3">
    <source>
        <dbReference type="Proteomes" id="UP000198882"/>
    </source>
</evidence>
<accession>A0A1G8V712</accession>
<dbReference type="EMBL" id="FNFE01000001">
    <property type="protein sequence ID" value="SDJ61125.1"/>
    <property type="molecule type" value="Genomic_DNA"/>
</dbReference>
<evidence type="ECO:0000256" key="1">
    <source>
        <dbReference type="SAM" id="MobiDB-lite"/>
    </source>
</evidence>
<reference evidence="3" key="1">
    <citation type="submission" date="2016-10" db="EMBL/GenBank/DDBJ databases">
        <authorList>
            <person name="Varghese N."/>
            <person name="Submissions S."/>
        </authorList>
    </citation>
    <scope>NUCLEOTIDE SEQUENCE [LARGE SCALE GENOMIC DNA]</scope>
    <source>
        <strain evidence="3">B4,CECT 8067,JCM 17497</strain>
    </source>
</reference>